<keyword evidence="2" id="KW-1185">Reference proteome</keyword>
<protein>
    <submittedName>
        <fullName evidence="1">Uncharacterized protein</fullName>
    </submittedName>
</protein>
<name>A0ABQ9GT70_9NEOP</name>
<gene>
    <name evidence="1" type="ORF">PR048_023084</name>
</gene>
<accession>A0ABQ9GT70</accession>
<proteinExistence type="predicted"/>
<comment type="caution">
    <text evidence="1">The sequence shown here is derived from an EMBL/GenBank/DDBJ whole genome shotgun (WGS) entry which is preliminary data.</text>
</comment>
<dbReference type="Proteomes" id="UP001159363">
    <property type="component" value="Chromosome 8"/>
</dbReference>
<dbReference type="EMBL" id="JARBHB010000009">
    <property type="protein sequence ID" value="KAJ8875189.1"/>
    <property type="molecule type" value="Genomic_DNA"/>
</dbReference>
<reference evidence="1 2" key="1">
    <citation type="submission" date="2023-02" db="EMBL/GenBank/DDBJ databases">
        <title>LHISI_Scaffold_Assembly.</title>
        <authorList>
            <person name="Stuart O.P."/>
            <person name="Cleave R."/>
            <person name="Magrath M.J.L."/>
            <person name="Mikheyev A.S."/>
        </authorList>
    </citation>
    <scope>NUCLEOTIDE SEQUENCE [LARGE SCALE GENOMIC DNA]</scope>
    <source>
        <strain evidence="1">Daus_M_001</strain>
        <tissue evidence="1">Leg muscle</tissue>
    </source>
</reference>
<evidence type="ECO:0000313" key="2">
    <source>
        <dbReference type="Proteomes" id="UP001159363"/>
    </source>
</evidence>
<sequence>MFCQGEKLNWLRLKERSFKDCLLQFLLLGLETAYQPTSGTHEFDRLSKVVHPIRLG</sequence>
<evidence type="ECO:0000313" key="1">
    <source>
        <dbReference type="EMBL" id="KAJ8875189.1"/>
    </source>
</evidence>
<organism evidence="1 2">
    <name type="scientific">Dryococelus australis</name>
    <dbReference type="NCBI Taxonomy" id="614101"/>
    <lineage>
        <taxon>Eukaryota</taxon>
        <taxon>Metazoa</taxon>
        <taxon>Ecdysozoa</taxon>
        <taxon>Arthropoda</taxon>
        <taxon>Hexapoda</taxon>
        <taxon>Insecta</taxon>
        <taxon>Pterygota</taxon>
        <taxon>Neoptera</taxon>
        <taxon>Polyneoptera</taxon>
        <taxon>Phasmatodea</taxon>
        <taxon>Verophasmatodea</taxon>
        <taxon>Anareolatae</taxon>
        <taxon>Phasmatidae</taxon>
        <taxon>Eurycanthinae</taxon>
        <taxon>Dryococelus</taxon>
    </lineage>
</organism>
<feature type="non-terminal residue" evidence="1">
    <location>
        <position position="56"/>
    </location>
</feature>